<protein>
    <submittedName>
        <fullName evidence="1">3293_t:CDS:1</fullName>
    </submittedName>
</protein>
<sequence>RLSSTKRNQLLNLNPCTDVEWSGLWQDYGRPDMIPVPLANGTSPNIPWPVEIYRETATSIWINSATFEPADANNGTFESPVVYKIANASMPAIATIGMTEDDSFTTEISFKQASDGGDIMKQPLFAYPYDE</sequence>
<evidence type="ECO:0000313" key="2">
    <source>
        <dbReference type="Proteomes" id="UP000789525"/>
    </source>
</evidence>
<organism evidence="1 2">
    <name type="scientific">Acaulospora colombiana</name>
    <dbReference type="NCBI Taxonomy" id="27376"/>
    <lineage>
        <taxon>Eukaryota</taxon>
        <taxon>Fungi</taxon>
        <taxon>Fungi incertae sedis</taxon>
        <taxon>Mucoromycota</taxon>
        <taxon>Glomeromycotina</taxon>
        <taxon>Glomeromycetes</taxon>
        <taxon>Diversisporales</taxon>
        <taxon>Acaulosporaceae</taxon>
        <taxon>Acaulospora</taxon>
    </lineage>
</organism>
<feature type="non-terminal residue" evidence="1">
    <location>
        <position position="1"/>
    </location>
</feature>
<dbReference type="Proteomes" id="UP000789525">
    <property type="component" value="Unassembled WGS sequence"/>
</dbReference>
<reference evidence="1" key="1">
    <citation type="submission" date="2021-06" db="EMBL/GenBank/DDBJ databases">
        <authorList>
            <person name="Kallberg Y."/>
            <person name="Tangrot J."/>
            <person name="Rosling A."/>
        </authorList>
    </citation>
    <scope>NUCLEOTIDE SEQUENCE</scope>
    <source>
        <strain evidence="1">CL356</strain>
    </source>
</reference>
<accession>A0ACA9R5Z0</accession>
<evidence type="ECO:0000313" key="1">
    <source>
        <dbReference type="EMBL" id="CAG8777471.1"/>
    </source>
</evidence>
<name>A0ACA9R5Z0_9GLOM</name>
<feature type="non-terminal residue" evidence="1">
    <location>
        <position position="131"/>
    </location>
</feature>
<gene>
    <name evidence="1" type="ORF">ACOLOM_LOCUS14165</name>
</gene>
<dbReference type="EMBL" id="CAJVPT010069055">
    <property type="protein sequence ID" value="CAG8777471.1"/>
    <property type="molecule type" value="Genomic_DNA"/>
</dbReference>
<keyword evidence="2" id="KW-1185">Reference proteome</keyword>
<proteinExistence type="predicted"/>
<comment type="caution">
    <text evidence="1">The sequence shown here is derived from an EMBL/GenBank/DDBJ whole genome shotgun (WGS) entry which is preliminary data.</text>
</comment>